<dbReference type="OrthoDB" id="267270at2"/>
<dbReference type="Pfam" id="PF13439">
    <property type="entry name" value="Glyco_transf_4"/>
    <property type="match status" value="1"/>
</dbReference>
<dbReference type="GO" id="GO:0016757">
    <property type="term" value="F:glycosyltransferase activity"/>
    <property type="evidence" value="ECO:0007669"/>
    <property type="project" value="UniProtKB-KW"/>
</dbReference>
<dbReference type="Proteomes" id="UP000239406">
    <property type="component" value="Unassembled WGS sequence"/>
</dbReference>
<evidence type="ECO:0008006" key="7">
    <source>
        <dbReference type="Google" id="ProtNLM"/>
    </source>
</evidence>
<sequence length="405" mass="44713">MSRRRRASSMKPSPERLAGGIERLRVLLLTDEMEVGGTQRQIVHLAKGLDRRRFDPTVLYFRNRSFFVDDLEAAGVPVIQVEKRGRVDLRFVHELAARLRAGRYDVLHCFAFSGELWGAVARRLLPRAQRPALLSSVRGTYEWYRPLHWRIKRWVSAQSCAVVANSVAGAAYARERMSLAEDAIDVIYNGVEVPAGAEDAAQALRRELAGEGEALGLFVGRLVEHKNLPTLLRACALLRERGVMLRVALAGDGPLRAQLEEDIRAAGLEGRVRLLGQRSDVAALMRAADFVVLPSLREGLSNVILEAMMCGKPVIASRAGGNVELVEHDRTGLLFETTSAEALADAMQSLVEDPARRQRLAEAGRARAEERYSVPAMVRAYEQRYVEAAALRGAAAAWSSRTTLG</sequence>
<accession>A0A2S5T2B7</accession>
<dbReference type="EMBL" id="PSNY01000014">
    <property type="protein sequence ID" value="PPE69161.1"/>
    <property type="molecule type" value="Genomic_DNA"/>
</dbReference>
<dbReference type="AlphaFoldDB" id="A0A2S5T2B7"/>
<reference evidence="5 6" key="1">
    <citation type="submission" date="2018-02" db="EMBL/GenBank/DDBJ databases">
        <title>Reclassifiation of [Polyangium] brachysporum DSM 7029 as Guopingzhaonella breviflexa gen. nov., sp. nov., a member of the family Comamonadaceae.</title>
        <authorList>
            <person name="Tang B."/>
        </authorList>
    </citation>
    <scope>NUCLEOTIDE SEQUENCE [LARGE SCALE GENOMIC DNA]</scope>
    <source>
        <strain evidence="5 6">DSM 15344</strain>
    </source>
</reference>
<comment type="caution">
    <text evidence="5">The sequence shown here is derived from an EMBL/GenBank/DDBJ whole genome shotgun (WGS) entry which is preliminary data.</text>
</comment>
<dbReference type="InterPro" id="IPR028098">
    <property type="entry name" value="Glyco_trans_4-like_N"/>
</dbReference>
<evidence type="ECO:0000259" key="4">
    <source>
        <dbReference type="Pfam" id="PF13439"/>
    </source>
</evidence>
<dbReference type="PANTHER" id="PTHR12526">
    <property type="entry name" value="GLYCOSYLTRANSFERASE"/>
    <property type="match status" value="1"/>
</dbReference>
<dbReference type="Pfam" id="PF00534">
    <property type="entry name" value="Glycos_transf_1"/>
    <property type="match status" value="1"/>
</dbReference>
<keyword evidence="1" id="KW-0328">Glycosyltransferase</keyword>
<evidence type="ECO:0000256" key="2">
    <source>
        <dbReference type="ARBA" id="ARBA00022679"/>
    </source>
</evidence>
<name>A0A2S5T2B7_9BURK</name>
<dbReference type="PANTHER" id="PTHR12526:SF510">
    <property type="entry name" value="D-INOSITOL 3-PHOSPHATE GLYCOSYLTRANSFERASE"/>
    <property type="match status" value="1"/>
</dbReference>
<proteinExistence type="predicted"/>
<dbReference type="SUPFAM" id="SSF53756">
    <property type="entry name" value="UDP-Glycosyltransferase/glycogen phosphorylase"/>
    <property type="match status" value="1"/>
</dbReference>
<feature type="domain" description="Glycosyl transferase family 1" evidence="3">
    <location>
        <begin position="208"/>
        <end position="366"/>
    </location>
</feature>
<keyword evidence="6" id="KW-1185">Reference proteome</keyword>
<dbReference type="InterPro" id="IPR001296">
    <property type="entry name" value="Glyco_trans_1"/>
</dbReference>
<organism evidence="5 6">
    <name type="scientific">Caldimonas thermodepolymerans</name>
    <dbReference type="NCBI Taxonomy" id="215580"/>
    <lineage>
        <taxon>Bacteria</taxon>
        <taxon>Pseudomonadati</taxon>
        <taxon>Pseudomonadota</taxon>
        <taxon>Betaproteobacteria</taxon>
        <taxon>Burkholderiales</taxon>
        <taxon>Sphaerotilaceae</taxon>
        <taxon>Caldimonas</taxon>
    </lineage>
</organism>
<evidence type="ECO:0000313" key="6">
    <source>
        <dbReference type="Proteomes" id="UP000239406"/>
    </source>
</evidence>
<evidence type="ECO:0000259" key="3">
    <source>
        <dbReference type="Pfam" id="PF00534"/>
    </source>
</evidence>
<protein>
    <recommendedName>
        <fullName evidence="7">Glycosyltransferase</fullName>
    </recommendedName>
</protein>
<keyword evidence="2" id="KW-0808">Transferase</keyword>
<dbReference type="Gene3D" id="3.40.50.2000">
    <property type="entry name" value="Glycogen Phosphorylase B"/>
    <property type="match status" value="2"/>
</dbReference>
<gene>
    <name evidence="5" type="ORF">C1702_12850</name>
</gene>
<evidence type="ECO:0000313" key="5">
    <source>
        <dbReference type="EMBL" id="PPE69161.1"/>
    </source>
</evidence>
<evidence type="ECO:0000256" key="1">
    <source>
        <dbReference type="ARBA" id="ARBA00022676"/>
    </source>
</evidence>
<feature type="domain" description="Glycosyltransferase subfamily 4-like N-terminal" evidence="4">
    <location>
        <begin position="35"/>
        <end position="192"/>
    </location>
</feature>